<gene>
    <name evidence="1" type="ORF">EFL95_12175</name>
</gene>
<keyword evidence="2" id="KW-1185">Reference proteome</keyword>
<dbReference type="RefSeq" id="WP_123234216.1">
    <property type="nucleotide sequence ID" value="NZ_RJSG01000002.1"/>
</dbReference>
<comment type="caution">
    <text evidence="1">The sequence shown here is derived from an EMBL/GenBank/DDBJ whole genome shotgun (WGS) entry which is preliminary data.</text>
</comment>
<dbReference type="AlphaFoldDB" id="A0A3N0DVR2"/>
<protein>
    <submittedName>
        <fullName evidence="1">Uncharacterized protein</fullName>
    </submittedName>
</protein>
<dbReference type="Pfam" id="PF19827">
    <property type="entry name" value="DUF6308"/>
    <property type="match status" value="1"/>
</dbReference>
<accession>A0A3N0DVR2</accession>
<dbReference type="InterPro" id="IPR046275">
    <property type="entry name" value="DUF6308"/>
</dbReference>
<dbReference type="Proteomes" id="UP000277094">
    <property type="component" value="Unassembled WGS sequence"/>
</dbReference>
<name>A0A3N0DVR2_9ACTN</name>
<evidence type="ECO:0000313" key="1">
    <source>
        <dbReference type="EMBL" id="RNL79712.1"/>
    </source>
</evidence>
<evidence type="ECO:0000313" key="2">
    <source>
        <dbReference type="Proteomes" id="UP000277094"/>
    </source>
</evidence>
<proteinExistence type="predicted"/>
<dbReference type="OrthoDB" id="5178186at2"/>
<organism evidence="1 2">
    <name type="scientific">Nocardioides marmorisolisilvae</name>
    <dbReference type="NCBI Taxonomy" id="1542737"/>
    <lineage>
        <taxon>Bacteria</taxon>
        <taxon>Bacillati</taxon>
        <taxon>Actinomycetota</taxon>
        <taxon>Actinomycetes</taxon>
        <taxon>Propionibacteriales</taxon>
        <taxon>Nocardioidaceae</taxon>
        <taxon>Nocardioides</taxon>
    </lineage>
</organism>
<dbReference type="EMBL" id="RJSG01000002">
    <property type="protein sequence ID" value="RNL79712.1"/>
    <property type="molecule type" value="Genomic_DNA"/>
</dbReference>
<sequence length="219" mass="23831">MNALADRISHQLAQPTAAEHLRAYFDDRSDGNRFTGRHFETLGGGGDRTGNENQFTATDLIAIEALSVSVLIETAVELIEGPGGRLAADMLRRIPTDAVLGSADATLHIRPGSPADDLWGHLTKMPGVGWVIAGKLMARKRPHLIPVYDDVVRCVLGHPDNFWLELDEALRSHTVRNQIAELRTAGAVPAVVSDLRIIDVILWMSHRVEHRAGDCGANA</sequence>
<reference evidence="1 2" key="1">
    <citation type="submission" date="2018-11" db="EMBL/GenBank/DDBJ databases">
        <authorList>
            <person name="Li F."/>
        </authorList>
    </citation>
    <scope>NUCLEOTIDE SEQUENCE [LARGE SCALE GENOMIC DNA]</scope>
    <source>
        <strain evidence="1 2">KIS18-7</strain>
    </source>
</reference>